<dbReference type="InterPro" id="IPR044730">
    <property type="entry name" value="RNase_H-like_dom_plant"/>
</dbReference>
<dbReference type="EMBL" id="JABFAA010000008">
    <property type="protein sequence ID" value="MBA0688479.1"/>
    <property type="molecule type" value="Genomic_DNA"/>
</dbReference>
<gene>
    <name evidence="2" type="ORF">Goari_006266</name>
</gene>
<proteinExistence type="predicted"/>
<evidence type="ECO:0000313" key="2">
    <source>
        <dbReference type="EMBL" id="MBA0688479.1"/>
    </source>
</evidence>
<dbReference type="InterPro" id="IPR012337">
    <property type="entry name" value="RNaseH-like_sf"/>
</dbReference>
<name>A0A7J8XP17_GOSAI</name>
<evidence type="ECO:0000259" key="1">
    <source>
        <dbReference type="Pfam" id="PF13456"/>
    </source>
</evidence>
<dbReference type="PANTHER" id="PTHR47723:SF19">
    <property type="entry name" value="POLYNUCLEOTIDYL TRANSFERASE, RIBONUCLEASE H-LIKE SUPERFAMILY PROTEIN"/>
    <property type="match status" value="1"/>
</dbReference>
<protein>
    <recommendedName>
        <fullName evidence="1">RNase H type-1 domain-containing protein</fullName>
    </recommendedName>
</protein>
<dbReference type="CDD" id="cd06222">
    <property type="entry name" value="RNase_H_like"/>
    <property type="match status" value="1"/>
</dbReference>
<reference evidence="2 3" key="1">
    <citation type="journal article" date="2019" name="Genome Biol. Evol.">
        <title>Insights into the evolution of the New World diploid cottons (Gossypium, subgenus Houzingenia) based on genome sequencing.</title>
        <authorList>
            <person name="Grover C.E."/>
            <person name="Arick M.A. 2nd"/>
            <person name="Thrash A."/>
            <person name="Conover J.L."/>
            <person name="Sanders W.S."/>
            <person name="Peterson D.G."/>
            <person name="Frelichowski J.E."/>
            <person name="Scheffler J.A."/>
            <person name="Scheffler B.E."/>
            <person name="Wendel J.F."/>
        </authorList>
    </citation>
    <scope>NUCLEOTIDE SEQUENCE [LARGE SCALE GENOMIC DNA]</scope>
    <source>
        <strain evidence="2">185</strain>
        <tissue evidence="2">Leaf</tissue>
    </source>
</reference>
<keyword evidence="3" id="KW-1185">Reference proteome</keyword>
<dbReference type="SUPFAM" id="SSF53098">
    <property type="entry name" value="Ribonuclease H-like"/>
    <property type="match status" value="1"/>
</dbReference>
<comment type="caution">
    <text evidence="2">The sequence shown here is derived from an EMBL/GenBank/DDBJ whole genome shotgun (WGS) entry which is preliminary data.</text>
</comment>
<dbReference type="Proteomes" id="UP000593577">
    <property type="component" value="Unassembled WGS sequence"/>
</dbReference>
<evidence type="ECO:0000313" key="3">
    <source>
        <dbReference type="Proteomes" id="UP000593577"/>
    </source>
</evidence>
<dbReference type="Gene3D" id="3.30.420.10">
    <property type="entry name" value="Ribonuclease H-like superfamily/Ribonuclease H"/>
    <property type="match status" value="1"/>
</dbReference>
<feature type="domain" description="RNase H type-1" evidence="1">
    <location>
        <begin position="97"/>
        <end position="170"/>
    </location>
</feature>
<dbReference type="InterPro" id="IPR036397">
    <property type="entry name" value="RNaseH_sf"/>
</dbReference>
<dbReference type="PANTHER" id="PTHR47723">
    <property type="entry name" value="OS05G0353850 PROTEIN"/>
    <property type="match status" value="1"/>
</dbReference>
<accession>A0A7J8XP17</accession>
<dbReference type="AlphaFoldDB" id="A0A7J8XP17"/>
<dbReference type="Pfam" id="PF13456">
    <property type="entry name" value="RVT_3"/>
    <property type="match status" value="1"/>
</dbReference>
<dbReference type="InterPro" id="IPR002156">
    <property type="entry name" value="RNaseH_domain"/>
</dbReference>
<dbReference type="InterPro" id="IPR053151">
    <property type="entry name" value="RNase_H-like"/>
</dbReference>
<sequence length="170" mass="19134">MDNTEVIQVIQENVVGQHFSAVTRAIKNLLQFSWMVKVTHNFRVGNMVTNGLPLMAFSRPLSSWAKKCTPSHKAKSTLKQDRRNELEWGGNWVSLQTDGAVNIDSSYATTRGVLKDENGEWLLGFNRCLGKCPIFYVELWGVLDGLTLLQGKQCDRVLIQTDSSEVFEAI</sequence>
<organism evidence="2 3">
    <name type="scientific">Gossypium aridum</name>
    <name type="common">American cotton</name>
    <name type="synonym">Erioxylum aridum</name>
    <dbReference type="NCBI Taxonomy" id="34290"/>
    <lineage>
        <taxon>Eukaryota</taxon>
        <taxon>Viridiplantae</taxon>
        <taxon>Streptophyta</taxon>
        <taxon>Embryophyta</taxon>
        <taxon>Tracheophyta</taxon>
        <taxon>Spermatophyta</taxon>
        <taxon>Magnoliopsida</taxon>
        <taxon>eudicotyledons</taxon>
        <taxon>Gunneridae</taxon>
        <taxon>Pentapetalae</taxon>
        <taxon>rosids</taxon>
        <taxon>malvids</taxon>
        <taxon>Malvales</taxon>
        <taxon>Malvaceae</taxon>
        <taxon>Malvoideae</taxon>
        <taxon>Gossypium</taxon>
    </lineage>
</organism>
<dbReference type="GO" id="GO:0003676">
    <property type="term" value="F:nucleic acid binding"/>
    <property type="evidence" value="ECO:0007669"/>
    <property type="project" value="InterPro"/>
</dbReference>
<dbReference type="GO" id="GO:0004523">
    <property type="term" value="F:RNA-DNA hybrid ribonuclease activity"/>
    <property type="evidence" value="ECO:0007669"/>
    <property type="project" value="InterPro"/>
</dbReference>